<dbReference type="AlphaFoldDB" id="T1GRH6"/>
<dbReference type="HOGENOM" id="CLU_2592505_0_0_1"/>
<keyword evidence="2" id="KW-1185">Reference proteome</keyword>
<reference evidence="2" key="1">
    <citation type="submission" date="2013-02" db="EMBL/GenBank/DDBJ databases">
        <authorList>
            <person name="Hughes D."/>
        </authorList>
    </citation>
    <scope>NUCLEOTIDE SEQUENCE</scope>
    <source>
        <strain>Durham</strain>
        <strain evidence="2">NC isolate 2 -- Noor lab</strain>
    </source>
</reference>
<dbReference type="EMBL" id="CAQQ02107569">
    <property type="status" value="NOT_ANNOTATED_CDS"/>
    <property type="molecule type" value="Genomic_DNA"/>
</dbReference>
<evidence type="ECO:0000313" key="2">
    <source>
        <dbReference type="Proteomes" id="UP000015102"/>
    </source>
</evidence>
<sequence>MCFYNVQHDASDMNTERNSGLSTLPQYVFNIFSKYKWIVTVDQFLRIESNSFYAVYPLCKADALHTKLRALPLVNYLLNF</sequence>
<dbReference type="EnsemblMetazoa" id="MESCA006261-RA">
    <property type="protein sequence ID" value="MESCA006261-PA"/>
    <property type="gene ID" value="MESCA006261"/>
</dbReference>
<name>T1GRH6_MEGSC</name>
<organism evidence="1 2">
    <name type="scientific">Megaselia scalaris</name>
    <name type="common">Humpbacked fly</name>
    <name type="synonym">Phora scalaris</name>
    <dbReference type="NCBI Taxonomy" id="36166"/>
    <lineage>
        <taxon>Eukaryota</taxon>
        <taxon>Metazoa</taxon>
        <taxon>Ecdysozoa</taxon>
        <taxon>Arthropoda</taxon>
        <taxon>Hexapoda</taxon>
        <taxon>Insecta</taxon>
        <taxon>Pterygota</taxon>
        <taxon>Neoptera</taxon>
        <taxon>Endopterygota</taxon>
        <taxon>Diptera</taxon>
        <taxon>Brachycera</taxon>
        <taxon>Muscomorpha</taxon>
        <taxon>Platypezoidea</taxon>
        <taxon>Phoridae</taxon>
        <taxon>Megaseliini</taxon>
        <taxon>Megaselia</taxon>
    </lineage>
</organism>
<reference evidence="1" key="2">
    <citation type="submission" date="2015-06" db="UniProtKB">
        <authorList>
            <consortium name="EnsemblMetazoa"/>
        </authorList>
    </citation>
    <scope>IDENTIFICATION</scope>
</reference>
<protein>
    <submittedName>
        <fullName evidence="1">Uncharacterized protein</fullName>
    </submittedName>
</protein>
<evidence type="ECO:0000313" key="1">
    <source>
        <dbReference type="EnsemblMetazoa" id="MESCA006261-PA"/>
    </source>
</evidence>
<dbReference type="EMBL" id="CAQQ02107570">
    <property type="status" value="NOT_ANNOTATED_CDS"/>
    <property type="molecule type" value="Genomic_DNA"/>
</dbReference>
<dbReference type="Proteomes" id="UP000015102">
    <property type="component" value="Unassembled WGS sequence"/>
</dbReference>
<accession>T1GRH6</accession>
<proteinExistence type="predicted"/>